<name>A0A7C9M3P6_9GAMM</name>
<dbReference type="SUPFAM" id="SSF57783">
    <property type="entry name" value="Zinc beta-ribbon"/>
    <property type="match status" value="1"/>
</dbReference>
<sequence>MTDQSIMRAPLGARELLARLEGVRSTGKGWRARCPACGGKSDKVSVSEADNGATLLHAFCGCSPADVLGAIGLGLADLFPARLRAMTEPERREARRRAKEAGWAAALDVVAREAAIIEIAGRQIENGQGLLPEDRKRLVAACERVGEARTVLNGR</sequence>
<dbReference type="RefSeq" id="WP_156641882.1">
    <property type="nucleotide sequence ID" value="NZ_WOXT01000002.1"/>
</dbReference>
<organism evidence="1 2">
    <name type="scientific">Noviluteimonas gilva</name>
    <dbReference type="NCBI Taxonomy" id="2682097"/>
    <lineage>
        <taxon>Bacteria</taxon>
        <taxon>Pseudomonadati</taxon>
        <taxon>Pseudomonadota</taxon>
        <taxon>Gammaproteobacteria</taxon>
        <taxon>Lysobacterales</taxon>
        <taxon>Lysobacteraceae</taxon>
        <taxon>Noviluteimonas</taxon>
    </lineage>
</organism>
<dbReference type="AlphaFoldDB" id="A0A7C9M3P6"/>
<proteinExistence type="predicted"/>
<comment type="caution">
    <text evidence="1">The sequence shown here is derived from an EMBL/GenBank/DDBJ whole genome shotgun (WGS) entry which is preliminary data.</text>
</comment>
<dbReference type="Proteomes" id="UP000479692">
    <property type="component" value="Unassembled WGS sequence"/>
</dbReference>
<gene>
    <name evidence="1" type="ORF">GN331_10245</name>
</gene>
<evidence type="ECO:0000313" key="1">
    <source>
        <dbReference type="EMBL" id="MUV14586.1"/>
    </source>
</evidence>
<dbReference type="EMBL" id="WOXT01000002">
    <property type="protein sequence ID" value="MUV14586.1"/>
    <property type="molecule type" value="Genomic_DNA"/>
</dbReference>
<reference evidence="1 2" key="1">
    <citation type="submission" date="2019-12" db="EMBL/GenBank/DDBJ databases">
        <authorList>
            <person name="Xu J."/>
        </authorList>
    </citation>
    <scope>NUCLEOTIDE SEQUENCE [LARGE SCALE GENOMIC DNA]</scope>
    <source>
        <strain evidence="1 2">HX-5-24</strain>
    </source>
</reference>
<protein>
    <submittedName>
        <fullName evidence="1">DNA primase</fullName>
    </submittedName>
</protein>
<keyword evidence="2" id="KW-1185">Reference proteome</keyword>
<accession>A0A7C9M3P6</accession>
<evidence type="ECO:0000313" key="2">
    <source>
        <dbReference type="Proteomes" id="UP000479692"/>
    </source>
</evidence>